<dbReference type="SUPFAM" id="SSF51658">
    <property type="entry name" value="Xylose isomerase-like"/>
    <property type="match status" value="1"/>
</dbReference>
<sequence length="399" mass="44042">MRHTWRWFGPVDRVTLRDAVQAGVQGIVTALHHVPTGAAWSVEAIRQRQDEVRAGGLAWEVVESIPVSEAIKTQTGDWRAHVANWALTLRRLADCGIRTVCYNFMPVLDWTRTDLRWETRQQARAMRFDLPDFVAFDLHVLQRPGAGEDYPEALVDEAGRRFAAMSDARIAELGRNIGAGLPGSADGYTLAQLAEWLRSYQGIDADRLRRHLVDFLTQVVPVAEAVGINLCAHPDDPPWPLLGLPRILSTGADYAHVLGQVDVRANGVTLCSGSLGARGDNDLPQLARAFAERIHFVHLRNVTRETATMPCSFYEDEHLEGGTDMVALIAALLAEEKRRRAEGRADHQIPMRPDHGQEILDDLTRGAQPGYPAIGRLKGLAELRGIERALSHPLLGGAA</sequence>
<evidence type="ECO:0000256" key="2">
    <source>
        <dbReference type="ARBA" id="ARBA00002713"/>
    </source>
</evidence>
<organism evidence="10 11">
    <name type="scientific">Paracoccus limosus</name>
    <dbReference type="NCBI Taxonomy" id="913252"/>
    <lineage>
        <taxon>Bacteria</taxon>
        <taxon>Pseudomonadati</taxon>
        <taxon>Pseudomonadota</taxon>
        <taxon>Alphaproteobacteria</taxon>
        <taxon>Rhodobacterales</taxon>
        <taxon>Paracoccaceae</taxon>
        <taxon>Paracoccus</taxon>
    </lineage>
</organism>
<dbReference type="HAMAP" id="MF_00106">
    <property type="entry name" value="UxuA"/>
    <property type="match status" value="1"/>
</dbReference>
<comment type="catalytic activity">
    <reaction evidence="1 9">
        <text>D-mannonate = 2-dehydro-3-deoxy-D-gluconate + H2O</text>
        <dbReference type="Rhea" id="RHEA:20097"/>
        <dbReference type="ChEBI" id="CHEBI:15377"/>
        <dbReference type="ChEBI" id="CHEBI:17767"/>
        <dbReference type="ChEBI" id="CHEBI:57990"/>
        <dbReference type="EC" id="4.2.1.8"/>
    </reaction>
</comment>
<dbReference type="GO" id="GO:0008198">
    <property type="term" value="F:ferrous iron binding"/>
    <property type="evidence" value="ECO:0007669"/>
    <property type="project" value="TreeGrafter"/>
</dbReference>
<dbReference type="PANTHER" id="PTHR30387:SF2">
    <property type="entry name" value="MANNONATE DEHYDRATASE"/>
    <property type="match status" value="1"/>
</dbReference>
<dbReference type="InterPro" id="IPR036237">
    <property type="entry name" value="Xyl_isomerase-like_sf"/>
</dbReference>
<dbReference type="InterPro" id="IPR004628">
    <property type="entry name" value="Man_deHydtase"/>
</dbReference>
<dbReference type="GO" id="GO:0008927">
    <property type="term" value="F:mannonate dehydratase activity"/>
    <property type="evidence" value="ECO:0007669"/>
    <property type="project" value="UniProtKB-UniRule"/>
</dbReference>
<dbReference type="NCBIfam" id="TIGR00695">
    <property type="entry name" value="uxuA"/>
    <property type="match status" value="1"/>
</dbReference>
<evidence type="ECO:0000313" key="10">
    <source>
        <dbReference type="EMBL" id="MTH35789.1"/>
    </source>
</evidence>
<dbReference type="OrthoDB" id="9780250at2"/>
<accession>A0A844H492</accession>
<dbReference type="GO" id="GO:0030145">
    <property type="term" value="F:manganese ion binding"/>
    <property type="evidence" value="ECO:0007669"/>
    <property type="project" value="TreeGrafter"/>
</dbReference>
<comment type="cofactor">
    <cofactor evidence="9">
        <name>Fe(2+)</name>
        <dbReference type="ChEBI" id="CHEBI:29033"/>
    </cofactor>
    <cofactor evidence="9">
        <name>Mn(2+)</name>
        <dbReference type="ChEBI" id="CHEBI:29035"/>
    </cofactor>
</comment>
<dbReference type="UniPathway" id="UPA00246"/>
<dbReference type="RefSeq" id="WP_155065332.1">
    <property type="nucleotide sequence ID" value="NZ_WMIF01000022.1"/>
</dbReference>
<dbReference type="PIRSF" id="PIRSF016049">
    <property type="entry name" value="Man_dehyd"/>
    <property type="match status" value="1"/>
</dbReference>
<evidence type="ECO:0000256" key="9">
    <source>
        <dbReference type="HAMAP-Rule" id="MF_00106"/>
    </source>
</evidence>
<dbReference type="AlphaFoldDB" id="A0A844H492"/>
<dbReference type="EMBL" id="WMIF01000022">
    <property type="protein sequence ID" value="MTH35789.1"/>
    <property type="molecule type" value="Genomic_DNA"/>
</dbReference>
<dbReference type="Proteomes" id="UP000442533">
    <property type="component" value="Unassembled WGS sequence"/>
</dbReference>
<evidence type="ECO:0000256" key="3">
    <source>
        <dbReference type="ARBA" id="ARBA00004892"/>
    </source>
</evidence>
<dbReference type="PANTHER" id="PTHR30387">
    <property type="entry name" value="MANNONATE DEHYDRATASE"/>
    <property type="match status" value="1"/>
</dbReference>
<evidence type="ECO:0000313" key="11">
    <source>
        <dbReference type="Proteomes" id="UP000442533"/>
    </source>
</evidence>
<evidence type="ECO:0000256" key="7">
    <source>
        <dbReference type="ARBA" id="ARBA00023211"/>
    </source>
</evidence>
<evidence type="ECO:0000256" key="8">
    <source>
        <dbReference type="ARBA" id="ARBA00023239"/>
    </source>
</evidence>
<comment type="similarity">
    <text evidence="4 9">Belongs to the mannonate dehydratase family.</text>
</comment>
<evidence type="ECO:0000256" key="4">
    <source>
        <dbReference type="ARBA" id="ARBA00007389"/>
    </source>
</evidence>
<evidence type="ECO:0000256" key="1">
    <source>
        <dbReference type="ARBA" id="ARBA00001794"/>
    </source>
</evidence>
<proteinExistence type="inferred from homology"/>
<dbReference type="Pfam" id="PF03786">
    <property type="entry name" value="UxuA"/>
    <property type="match status" value="1"/>
</dbReference>
<keyword evidence="6 9" id="KW-0408">Iron</keyword>
<dbReference type="GO" id="GO:0042840">
    <property type="term" value="P:D-glucuronate catabolic process"/>
    <property type="evidence" value="ECO:0007669"/>
    <property type="project" value="TreeGrafter"/>
</dbReference>
<evidence type="ECO:0000256" key="6">
    <source>
        <dbReference type="ARBA" id="ARBA00023004"/>
    </source>
</evidence>
<dbReference type="Gene3D" id="3.20.20.150">
    <property type="entry name" value="Divalent-metal-dependent TIM barrel enzymes"/>
    <property type="match status" value="1"/>
</dbReference>
<keyword evidence="11" id="KW-1185">Reference proteome</keyword>
<comment type="caution">
    <text evidence="10">The sequence shown here is derived from an EMBL/GenBank/DDBJ whole genome shotgun (WGS) entry which is preliminary data.</text>
</comment>
<gene>
    <name evidence="9 10" type="primary">uxuA</name>
    <name evidence="10" type="ORF">GL279_14375</name>
</gene>
<name>A0A844H492_9RHOB</name>
<dbReference type="NCBIfam" id="NF003027">
    <property type="entry name" value="PRK03906.1"/>
    <property type="match status" value="1"/>
</dbReference>
<dbReference type="EC" id="4.2.1.8" evidence="5 9"/>
<keyword evidence="8 9" id="KW-0456">Lyase</keyword>
<protein>
    <recommendedName>
        <fullName evidence="5 9">Mannonate dehydratase</fullName>
        <ecNumber evidence="5 9">4.2.1.8</ecNumber>
    </recommendedName>
    <alternativeName>
        <fullName evidence="9">D-mannonate hydro-lyase</fullName>
    </alternativeName>
</protein>
<keyword evidence="7 9" id="KW-0464">Manganese</keyword>
<reference evidence="10 11" key="1">
    <citation type="submission" date="2019-11" db="EMBL/GenBank/DDBJ databases">
        <authorList>
            <person name="Dong K."/>
        </authorList>
    </citation>
    <scope>NUCLEOTIDE SEQUENCE [LARGE SCALE GENOMIC DNA]</scope>
    <source>
        <strain evidence="10 11">JCM 17370</strain>
    </source>
</reference>
<comment type="function">
    <text evidence="2 9">Catalyzes the dehydration of D-mannonate.</text>
</comment>
<evidence type="ECO:0000256" key="5">
    <source>
        <dbReference type="ARBA" id="ARBA00012927"/>
    </source>
</evidence>
<comment type="pathway">
    <text evidence="3 9">Carbohydrate metabolism; pentose and glucuronate interconversion.</text>
</comment>